<evidence type="ECO:0000256" key="5">
    <source>
        <dbReference type="ARBA" id="ARBA00022777"/>
    </source>
</evidence>
<feature type="binding site" evidence="8">
    <location>
        <position position="28"/>
    </location>
    <ligand>
        <name>ATP</name>
        <dbReference type="ChEBI" id="CHEBI:30616"/>
    </ligand>
</feature>
<keyword evidence="7" id="KW-0652">Protein synthesis inhibitor</keyword>
<dbReference type="GeneID" id="9051720"/>
<feature type="non-terminal residue" evidence="10">
    <location>
        <position position="1"/>
    </location>
</feature>
<keyword evidence="4 8" id="KW-0547">Nucleotide-binding</keyword>
<feature type="non-terminal residue" evidence="10">
    <location>
        <position position="61"/>
    </location>
</feature>
<evidence type="ECO:0000313" key="10">
    <source>
        <dbReference type="EMBL" id="EER03054.1"/>
    </source>
</evidence>
<proteinExistence type="predicted"/>
<dbReference type="AlphaFoldDB" id="C5LJN7"/>
<protein>
    <recommendedName>
        <fullName evidence="1">non-specific serine/threonine protein kinase</fullName>
        <ecNumber evidence="1">2.7.11.1</ecNumber>
    </recommendedName>
</protein>
<dbReference type="Proteomes" id="UP000007800">
    <property type="component" value="Unassembled WGS sequence"/>
</dbReference>
<dbReference type="GO" id="GO:0005737">
    <property type="term" value="C:cytoplasm"/>
    <property type="evidence" value="ECO:0007669"/>
    <property type="project" value="TreeGrafter"/>
</dbReference>
<evidence type="ECO:0000313" key="11">
    <source>
        <dbReference type="Proteomes" id="UP000007800"/>
    </source>
</evidence>
<keyword evidence="6 8" id="KW-0067">ATP-binding</keyword>
<dbReference type="InterPro" id="IPR017441">
    <property type="entry name" value="Protein_kinase_ATP_BS"/>
</dbReference>
<keyword evidence="3" id="KW-0808">Transferase</keyword>
<gene>
    <name evidence="10" type="ORF">Pmar_PMAR001799</name>
</gene>
<evidence type="ECO:0000256" key="3">
    <source>
        <dbReference type="ARBA" id="ARBA00022679"/>
    </source>
</evidence>
<evidence type="ECO:0000256" key="1">
    <source>
        <dbReference type="ARBA" id="ARBA00012513"/>
    </source>
</evidence>
<dbReference type="EC" id="2.7.11.1" evidence="1"/>
<dbReference type="PROSITE" id="PS00107">
    <property type="entry name" value="PROTEIN_KINASE_ATP"/>
    <property type="match status" value="1"/>
</dbReference>
<dbReference type="GO" id="GO:0005524">
    <property type="term" value="F:ATP binding"/>
    <property type="evidence" value="ECO:0007669"/>
    <property type="project" value="UniProtKB-UniRule"/>
</dbReference>
<dbReference type="GO" id="GO:0004694">
    <property type="term" value="F:eukaryotic translation initiation factor 2alpha kinase activity"/>
    <property type="evidence" value="ECO:0007669"/>
    <property type="project" value="TreeGrafter"/>
</dbReference>
<evidence type="ECO:0000256" key="2">
    <source>
        <dbReference type="ARBA" id="ARBA00022527"/>
    </source>
</evidence>
<accession>C5LJN7</accession>
<dbReference type="InterPro" id="IPR011009">
    <property type="entry name" value="Kinase-like_dom_sf"/>
</dbReference>
<keyword evidence="11" id="KW-1185">Reference proteome</keyword>
<evidence type="ECO:0000256" key="7">
    <source>
        <dbReference type="ARBA" id="ARBA00023193"/>
    </source>
</evidence>
<dbReference type="InterPro" id="IPR050339">
    <property type="entry name" value="CC_SR_Kinase"/>
</dbReference>
<reference evidence="10 11" key="1">
    <citation type="submission" date="2008-07" db="EMBL/GenBank/DDBJ databases">
        <authorList>
            <person name="El-Sayed N."/>
            <person name="Caler E."/>
            <person name="Inman J."/>
            <person name="Amedeo P."/>
            <person name="Hass B."/>
            <person name="Wortman J."/>
        </authorList>
    </citation>
    <scope>NUCLEOTIDE SEQUENCE [LARGE SCALE GENOMIC DNA]</scope>
    <source>
        <strain evidence="11">ATCC 50983 / TXsc</strain>
    </source>
</reference>
<feature type="domain" description="Protein kinase" evidence="9">
    <location>
        <begin position="1"/>
        <end position="61"/>
    </location>
</feature>
<evidence type="ECO:0000256" key="8">
    <source>
        <dbReference type="PROSITE-ProRule" id="PRU10141"/>
    </source>
</evidence>
<organism evidence="11">
    <name type="scientific">Perkinsus marinus (strain ATCC 50983 / TXsc)</name>
    <dbReference type="NCBI Taxonomy" id="423536"/>
    <lineage>
        <taxon>Eukaryota</taxon>
        <taxon>Sar</taxon>
        <taxon>Alveolata</taxon>
        <taxon>Perkinsozoa</taxon>
        <taxon>Perkinsea</taxon>
        <taxon>Perkinsida</taxon>
        <taxon>Perkinsidae</taxon>
        <taxon>Perkinsus</taxon>
    </lineage>
</organism>
<dbReference type="GO" id="GO:0005634">
    <property type="term" value="C:nucleus"/>
    <property type="evidence" value="ECO:0007669"/>
    <property type="project" value="TreeGrafter"/>
</dbReference>
<dbReference type="EMBL" id="GG682469">
    <property type="protein sequence ID" value="EER03054.1"/>
    <property type="molecule type" value="Genomic_DNA"/>
</dbReference>
<dbReference type="RefSeq" id="XP_002771238.1">
    <property type="nucleotide sequence ID" value="XM_002771192.1"/>
</dbReference>
<dbReference type="InParanoid" id="C5LJN7"/>
<dbReference type="Gene3D" id="3.30.200.20">
    <property type="entry name" value="Phosphorylase Kinase, domain 1"/>
    <property type="match status" value="1"/>
</dbReference>
<dbReference type="InterPro" id="IPR000719">
    <property type="entry name" value="Prot_kinase_dom"/>
</dbReference>
<sequence>VVEQLGQGGGGAVYKAVHKDTGKEYALKRLNGDTEQTRAEVDVMAHKRPHPNVVDMHGSYI</sequence>
<dbReference type="SUPFAM" id="SSF56112">
    <property type="entry name" value="Protein kinase-like (PK-like)"/>
    <property type="match status" value="1"/>
</dbReference>
<evidence type="ECO:0000256" key="4">
    <source>
        <dbReference type="ARBA" id="ARBA00022741"/>
    </source>
</evidence>
<dbReference type="PANTHER" id="PTHR11042:SF160">
    <property type="entry name" value="EUKARYOTIC TRANSLATION INITIATION FACTOR 2-ALPHA KINASE 1"/>
    <property type="match status" value="1"/>
</dbReference>
<name>C5LJN7_PERM5</name>
<dbReference type="GO" id="GO:0017148">
    <property type="term" value="P:negative regulation of translation"/>
    <property type="evidence" value="ECO:0007669"/>
    <property type="project" value="UniProtKB-KW"/>
</dbReference>
<evidence type="ECO:0000256" key="6">
    <source>
        <dbReference type="ARBA" id="ARBA00022840"/>
    </source>
</evidence>
<keyword evidence="2" id="KW-0723">Serine/threonine-protein kinase</keyword>
<evidence type="ECO:0000259" key="9">
    <source>
        <dbReference type="PROSITE" id="PS50011"/>
    </source>
</evidence>
<dbReference type="PROSITE" id="PS50011">
    <property type="entry name" value="PROTEIN_KINASE_DOM"/>
    <property type="match status" value="1"/>
</dbReference>
<dbReference type="Pfam" id="PF00069">
    <property type="entry name" value="Pkinase"/>
    <property type="match status" value="1"/>
</dbReference>
<dbReference type="PANTHER" id="PTHR11042">
    <property type="entry name" value="EUKARYOTIC TRANSLATION INITIATION FACTOR 2-ALPHA KINASE EIF2-ALPHA KINASE -RELATED"/>
    <property type="match status" value="1"/>
</dbReference>
<dbReference type="OrthoDB" id="10252354at2759"/>
<keyword evidence="5" id="KW-0418">Kinase</keyword>